<feature type="compositionally biased region" description="Basic and acidic residues" evidence="1">
    <location>
        <begin position="51"/>
        <end position="73"/>
    </location>
</feature>
<name>A0A9N7ZCC9_PLEPL</name>
<sequence>MTDDRQMVRPITGKVEKQKSARMHQGQRRIVKKRRLSCVLCLCTEDDRTAAGRLLLRDTTKPEHTRNRNESGRPTKTANSLGPFLQLNSAEKRLAGQRTRKRRKRKGRKKKEEEEEKGGGGRDKGVTGHINTSVVLTGRRDTLPAGG</sequence>
<evidence type="ECO:0000256" key="1">
    <source>
        <dbReference type="SAM" id="MobiDB-lite"/>
    </source>
</evidence>
<proteinExistence type="predicted"/>
<gene>
    <name evidence="2" type="ORF">PLEPLA_LOCUS47001</name>
</gene>
<dbReference type="AlphaFoldDB" id="A0A9N7ZCC9"/>
<feature type="region of interest" description="Disordered" evidence="1">
    <location>
        <begin position="1"/>
        <end position="27"/>
    </location>
</feature>
<reference evidence="2" key="1">
    <citation type="submission" date="2020-03" db="EMBL/GenBank/DDBJ databases">
        <authorList>
            <person name="Weist P."/>
        </authorList>
    </citation>
    <scope>NUCLEOTIDE SEQUENCE</scope>
</reference>
<accession>A0A9N7ZCC9</accession>
<organism evidence="2 3">
    <name type="scientific">Pleuronectes platessa</name>
    <name type="common">European plaice</name>
    <dbReference type="NCBI Taxonomy" id="8262"/>
    <lineage>
        <taxon>Eukaryota</taxon>
        <taxon>Metazoa</taxon>
        <taxon>Chordata</taxon>
        <taxon>Craniata</taxon>
        <taxon>Vertebrata</taxon>
        <taxon>Euteleostomi</taxon>
        <taxon>Actinopterygii</taxon>
        <taxon>Neopterygii</taxon>
        <taxon>Teleostei</taxon>
        <taxon>Neoteleostei</taxon>
        <taxon>Acanthomorphata</taxon>
        <taxon>Carangaria</taxon>
        <taxon>Pleuronectiformes</taxon>
        <taxon>Pleuronectoidei</taxon>
        <taxon>Pleuronectidae</taxon>
        <taxon>Pleuronectes</taxon>
    </lineage>
</organism>
<evidence type="ECO:0000313" key="2">
    <source>
        <dbReference type="EMBL" id="CAB1459165.1"/>
    </source>
</evidence>
<feature type="compositionally biased region" description="Basic residues" evidence="1">
    <location>
        <begin position="98"/>
        <end position="109"/>
    </location>
</feature>
<feature type="compositionally biased region" description="Basic and acidic residues" evidence="1">
    <location>
        <begin position="138"/>
        <end position="147"/>
    </location>
</feature>
<feature type="compositionally biased region" description="Basic and acidic residues" evidence="1">
    <location>
        <begin position="117"/>
        <end position="126"/>
    </location>
</feature>
<dbReference type="Proteomes" id="UP001153269">
    <property type="component" value="Unassembled WGS sequence"/>
</dbReference>
<protein>
    <submittedName>
        <fullName evidence="2">Uncharacterized protein</fullName>
    </submittedName>
</protein>
<feature type="region of interest" description="Disordered" evidence="1">
    <location>
        <begin position="51"/>
        <end position="147"/>
    </location>
</feature>
<comment type="caution">
    <text evidence="2">The sequence shown here is derived from an EMBL/GenBank/DDBJ whole genome shotgun (WGS) entry which is preliminary data.</text>
</comment>
<keyword evidence="3" id="KW-1185">Reference proteome</keyword>
<evidence type="ECO:0000313" key="3">
    <source>
        <dbReference type="Proteomes" id="UP001153269"/>
    </source>
</evidence>
<dbReference type="EMBL" id="CADEAL010004420">
    <property type="protein sequence ID" value="CAB1459165.1"/>
    <property type="molecule type" value="Genomic_DNA"/>
</dbReference>